<dbReference type="Proteomes" id="UP001187471">
    <property type="component" value="Unassembled WGS sequence"/>
</dbReference>
<organism evidence="14 15">
    <name type="scientific">Escallonia rubra</name>
    <dbReference type="NCBI Taxonomy" id="112253"/>
    <lineage>
        <taxon>Eukaryota</taxon>
        <taxon>Viridiplantae</taxon>
        <taxon>Streptophyta</taxon>
        <taxon>Embryophyta</taxon>
        <taxon>Tracheophyta</taxon>
        <taxon>Spermatophyta</taxon>
        <taxon>Magnoliopsida</taxon>
        <taxon>eudicotyledons</taxon>
        <taxon>Gunneridae</taxon>
        <taxon>Pentapetalae</taxon>
        <taxon>asterids</taxon>
        <taxon>campanulids</taxon>
        <taxon>Escalloniales</taxon>
        <taxon>Escalloniaceae</taxon>
        <taxon>Escallonia</taxon>
    </lineage>
</organism>
<name>A0AA88U2R6_9ASTE</name>
<comment type="similarity">
    <text evidence="2">Belongs to the nuclease type I family.</text>
</comment>
<keyword evidence="9" id="KW-0378">Hydrolase</keyword>
<gene>
    <name evidence="14" type="ORF">RJ640_030177</name>
</gene>
<dbReference type="GO" id="GO:0006308">
    <property type="term" value="P:DNA catabolic process"/>
    <property type="evidence" value="ECO:0007669"/>
    <property type="project" value="InterPro"/>
</dbReference>
<dbReference type="FunFam" id="1.10.575.10:FF:000002">
    <property type="entry name" value="Endonuclease 2"/>
    <property type="match status" value="2"/>
</dbReference>
<evidence type="ECO:0000256" key="2">
    <source>
        <dbReference type="ARBA" id="ARBA00009547"/>
    </source>
</evidence>
<sequence>AAMGGFDLSLTGTTLVVLLLVPGILGWGKEGHYATCKIAEGYLTEEALAAVRSLLPDRAEGDLASVCSWPDEIKHNYHWRWSSPLHYIDTPDFRCNYKYCRDCHDSSGQKDRCVTGAIYNYTMQLMSGHSDLDSKMKYNLTEALMFLSHFVGDVHQPLHVSFTGDEGGNTIIVRWYRRKTNLHHVWDNMIIESAMKSFYNSDLATMIQAIQNNITDTDGWLTDVSSWANCTSDGTACAEPYASESINLACKFAYRNATAGSTLGDDYFLSRLPVVEKRLAQGGVRLAAILNSIFSSRTLLSLFSPCLVLFLGLAFIPVPGVQAWSKEGHIMTCRIAQKLLEPEAAHAVQMLLPDYVDGDLSALCVWPDQIRHWYRYRWTSSLHFIDTPDQACTFDYQRDCHDPHGGKDMCVAGAIQNFTSQLSHYREGTSDRRYNMTEALLFLSHFMGDIHQPMHVGFTSDEGGNTINLRWFRHKSNLHHVWDREIILTAAADYYEKDMDQLQQDIEGNFTNGLWYDDVASWKDCDNIFNCVNKFAAESIRLACKWGYEGVEPGETLSDSYFNSRMPVVMKRIAQGGVRLSMILNRVFGHPHEDSVAAT</sequence>
<dbReference type="GO" id="GO:0003676">
    <property type="term" value="F:nucleic acid binding"/>
    <property type="evidence" value="ECO:0007669"/>
    <property type="project" value="InterPro"/>
</dbReference>
<feature type="transmembrane region" description="Helical" evidence="12">
    <location>
        <begin position="299"/>
        <end position="321"/>
    </location>
</feature>
<evidence type="ECO:0000313" key="15">
    <source>
        <dbReference type="Proteomes" id="UP001187471"/>
    </source>
</evidence>
<evidence type="ECO:0000256" key="8">
    <source>
        <dbReference type="ARBA" id="ARBA00022759"/>
    </source>
</evidence>
<evidence type="ECO:0000256" key="4">
    <source>
        <dbReference type="ARBA" id="ARBA00012562"/>
    </source>
</evidence>
<dbReference type="PANTHER" id="PTHR33146:SF26">
    <property type="entry name" value="ENDONUCLEASE 4"/>
    <property type="match status" value="1"/>
</dbReference>
<evidence type="ECO:0000256" key="6">
    <source>
        <dbReference type="ARBA" id="ARBA00022723"/>
    </source>
</evidence>
<dbReference type="EC" id="3.1.30.1" evidence="4"/>
<evidence type="ECO:0000256" key="3">
    <source>
        <dbReference type="ARBA" id="ARBA00011245"/>
    </source>
</evidence>
<dbReference type="InterPro" id="IPR008947">
    <property type="entry name" value="PLipase_C/P1_nuclease_dom_sf"/>
</dbReference>
<proteinExistence type="inferred from homology"/>
<evidence type="ECO:0000256" key="13">
    <source>
        <dbReference type="SAM" id="SignalP"/>
    </source>
</evidence>
<dbReference type="GO" id="GO:0004521">
    <property type="term" value="F:RNA endonuclease activity"/>
    <property type="evidence" value="ECO:0007669"/>
    <property type="project" value="UniProtKB-ARBA"/>
</dbReference>
<keyword evidence="12" id="KW-0472">Membrane</keyword>
<keyword evidence="7 13" id="KW-0732">Signal</keyword>
<comment type="subunit">
    <text evidence="3">Monomer.</text>
</comment>
<feature type="chain" id="PRO_5041721817" description="Aspergillus nuclease S1" evidence="13">
    <location>
        <begin position="27"/>
        <end position="599"/>
    </location>
</feature>
<keyword evidence="12" id="KW-0812">Transmembrane</keyword>
<evidence type="ECO:0000256" key="12">
    <source>
        <dbReference type="SAM" id="Phobius"/>
    </source>
</evidence>
<evidence type="ECO:0000256" key="11">
    <source>
        <dbReference type="ARBA" id="ARBA00023180"/>
    </source>
</evidence>
<evidence type="ECO:0000256" key="9">
    <source>
        <dbReference type="ARBA" id="ARBA00022801"/>
    </source>
</evidence>
<dbReference type="Gene3D" id="1.10.575.10">
    <property type="entry name" value="P1 Nuclease"/>
    <property type="match status" value="2"/>
</dbReference>
<keyword evidence="12" id="KW-1133">Transmembrane helix</keyword>
<keyword evidence="15" id="KW-1185">Reference proteome</keyword>
<keyword evidence="10" id="KW-1015">Disulfide bond</keyword>
<dbReference type="SUPFAM" id="SSF48537">
    <property type="entry name" value="Phospholipase C/P1 nuclease"/>
    <property type="match status" value="2"/>
</dbReference>
<keyword evidence="6" id="KW-0479">Metal-binding</keyword>
<dbReference type="GO" id="GO:0000014">
    <property type="term" value="F:single-stranded DNA endodeoxyribonuclease activity"/>
    <property type="evidence" value="ECO:0007669"/>
    <property type="project" value="UniProtKB-ARBA"/>
</dbReference>
<evidence type="ECO:0000256" key="1">
    <source>
        <dbReference type="ARBA" id="ARBA00000245"/>
    </source>
</evidence>
<dbReference type="CDD" id="cd11010">
    <property type="entry name" value="S1-P1_nuclease"/>
    <property type="match status" value="2"/>
</dbReference>
<dbReference type="Pfam" id="PF02265">
    <property type="entry name" value="S1-P1_nuclease"/>
    <property type="match status" value="2"/>
</dbReference>
<evidence type="ECO:0000256" key="5">
    <source>
        <dbReference type="ARBA" id="ARBA00022722"/>
    </source>
</evidence>
<dbReference type="InterPro" id="IPR003154">
    <property type="entry name" value="S1/P1nuclease"/>
</dbReference>
<feature type="signal peptide" evidence="13">
    <location>
        <begin position="1"/>
        <end position="26"/>
    </location>
</feature>
<accession>A0AA88U2R6</accession>
<evidence type="ECO:0000256" key="7">
    <source>
        <dbReference type="ARBA" id="ARBA00022729"/>
    </source>
</evidence>
<evidence type="ECO:0000313" key="14">
    <source>
        <dbReference type="EMBL" id="KAK2969868.1"/>
    </source>
</evidence>
<keyword evidence="5" id="KW-0540">Nuclease</keyword>
<feature type="non-terminal residue" evidence="14">
    <location>
        <position position="599"/>
    </location>
</feature>
<evidence type="ECO:0000256" key="10">
    <source>
        <dbReference type="ARBA" id="ARBA00023157"/>
    </source>
</evidence>
<keyword evidence="8" id="KW-0255">Endonuclease</keyword>
<comment type="caution">
    <text evidence="14">The sequence shown here is derived from an EMBL/GenBank/DDBJ whole genome shotgun (WGS) entry which is preliminary data.</text>
</comment>
<dbReference type="AlphaFoldDB" id="A0AA88U2R6"/>
<keyword evidence="11" id="KW-0325">Glycoprotein</keyword>
<dbReference type="PANTHER" id="PTHR33146">
    <property type="entry name" value="ENDONUCLEASE 4"/>
    <property type="match status" value="1"/>
</dbReference>
<protein>
    <recommendedName>
        <fullName evidence="4">Aspergillus nuclease S1</fullName>
        <ecNumber evidence="4">3.1.30.1</ecNumber>
    </recommendedName>
</protein>
<comment type="catalytic activity">
    <reaction evidence="1">
        <text>Endonucleolytic cleavage to 5'-phosphomononucleotide and 5'-phosphooligonucleotide end-products.</text>
        <dbReference type="EC" id="3.1.30.1"/>
    </reaction>
</comment>
<dbReference type="EMBL" id="JAVXUO010002773">
    <property type="protein sequence ID" value="KAK2969868.1"/>
    <property type="molecule type" value="Genomic_DNA"/>
</dbReference>
<dbReference type="GO" id="GO:0046872">
    <property type="term" value="F:metal ion binding"/>
    <property type="evidence" value="ECO:0007669"/>
    <property type="project" value="UniProtKB-KW"/>
</dbReference>
<reference evidence="14" key="1">
    <citation type="submission" date="2022-12" db="EMBL/GenBank/DDBJ databases">
        <title>Draft genome assemblies for two species of Escallonia (Escalloniales).</title>
        <authorList>
            <person name="Chanderbali A."/>
            <person name="Dervinis C."/>
            <person name="Anghel I."/>
            <person name="Soltis D."/>
            <person name="Soltis P."/>
            <person name="Zapata F."/>
        </authorList>
    </citation>
    <scope>NUCLEOTIDE SEQUENCE</scope>
    <source>
        <strain evidence="14">UCBG92.1500</strain>
        <tissue evidence="14">Leaf</tissue>
    </source>
</reference>